<evidence type="ECO:0000259" key="7">
    <source>
        <dbReference type="SMART" id="SM00833"/>
    </source>
</evidence>
<evidence type="ECO:0000256" key="2">
    <source>
        <dbReference type="ARBA" id="ARBA00022801"/>
    </source>
</evidence>
<comment type="caution">
    <text evidence="8">The sequence shown here is derived from an EMBL/GenBank/DDBJ whole genome shotgun (WGS) entry which is preliminary data.</text>
</comment>
<keyword evidence="3" id="KW-0143">Chaperone</keyword>
<dbReference type="CDD" id="cd03112">
    <property type="entry name" value="CobW-like"/>
    <property type="match status" value="1"/>
</dbReference>
<dbReference type="Pfam" id="PF07683">
    <property type="entry name" value="CobW_C"/>
    <property type="match status" value="1"/>
</dbReference>
<protein>
    <submittedName>
        <fullName evidence="8">GTP-binding protein</fullName>
    </submittedName>
</protein>
<name>A0ABS3FQK0_9CYAN</name>
<dbReference type="Pfam" id="PF02492">
    <property type="entry name" value="cobW"/>
    <property type="match status" value="1"/>
</dbReference>
<dbReference type="SUPFAM" id="SSF90002">
    <property type="entry name" value="Hypothetical protein YjiA, C-terminal domain"/>
    <property type="match status" value="1"/>
</dbReference>
<dbReference type="InterPro" id="IPR011629">
    <property type="entry name" value="CobW-like_C"/>
</dbReference>
<dbReference type="Gene3D" id="3.30.1220.10">
    <property type="entry name" value="CobW-like, C-terminal domain"/>
    <property type="match status" value="1"/>
</dbReference>
<evidence type="ECO:0000256" key="4">
    <source>
        <dbReference type="ARBA" id="ARBA00034320"/>
    </source>
</evidence>
<dbReference type="PANTHER" id="PTHR13748:SF59">
    <property type="entry name" value="COBW C-TERMINAL DOMAIN-CONTAINING PROTEIN"/>
    <property type="match status" value="1"/>
</dbReference>
<sequence length="384" mass="43259">MQTTATSNPESEAMDAPKYGLPVTIITGFLGSGKTTLLNHILTNQQGLKTAVLVNEFGEVGIDNELIVSTGEDMVELSNGCICCTINNDLLDAVYKILERSDQIDYLVVETTGLADPLPVALTFLGTELRDLTRLDSIVTLVDSENYSLDLFNSQAAYSQIAYGDIILLNKVDLVDETDVDLLECKIRDIKADARILRTTKSQVPLPLILSVGLFESDKYFNDDQVASKGEHDHDHDHHDHDHDHHAHEHDDHSSCDHDHDHCEHDHHDEHHHHSNHLEMDGFTSISFESDKPLSIRQFQYFLDNQLPATVFRAKGILWFDESDRRHIFHLSGKRFSIDDDDWKGQPKTQLVFIGQNLDKEALRSQLNKCVCLPSTSRGKGFGK</sequence>
<reference evidence="8 9" key="1">
    <citation type="submission" date="2021-03" db="EMBL/GenBank/DDBJ databases">
        <title>Metabolic Capacity of the Antarctic Cyanobacterium Phormidium pseudopriestleyi that Sustains Oxygenic Photosynthesis in the Presence of Hydrogen Sulfide.</title>
        <authorList>
            <person name="Lumian J.E."/>
            <person name="Jungblut A.D."/>
            <person name="Dillon M.L."/>
            <person name="Hawes I."/>
            <person name="Doran P.T."/>
            <person name="Mackey T.J."/>
            <person name="Dick G.J."/>
            <person name="Grettenberger C.L."/>
            <person name="Sumner D.Y."/>
        </authorList>
    </citation>
    <scope>NUCLEOTIDE SEQUENCE [LARGE SCALE GENOMIC DNA]</scope>
    <source>
        <strain evidence="8 9">FRX01</strain>
    </source>
</reference>
<dbReference type="Proteomes" id="UP000664844">
    <property type="component" value="Unassembled WGS sequence"/>
</dbReference>
<comment type="catalytic activity">
    <reaction evidence="5">
        <text>GTP + H2O = GDP + phosphate + H(+)</text>
        <dbReference type="Rhea" id="RHEA:19669"/>
        <dbReference type="ChEBI" id="CHEBI:15377"/>
        <dbReference type="ChEBI" id="CHEBI:15378"/>
        <dbReference type="ChEBI" id="CHEBI:37565"/>
        <dbReference type="ChEBI" id="CHEBI:43474"/>
        <dbReference type="ChEBI" id="CHEBI:58189"/>
    </reaction>
    <physiologicalReaction direction="left-to-right" evidence="5">
        <dbReference type="Rhea" id="RHEA:19670"/>
    </physiologicalReaction>
</comment>
<dbReference type="Gene3D" id="3.40.50.300">
    <property type="entry name" value="P-loop containing nucleotide triphosphate hydrolases"/>
    <property type="match status" value="1"/>
</dbReference>
<evidence type="ECO:0000256" key="1">
    <source>
        <dbReference type="ARBA" id="ARBA00022741"/>
    </source>
</evidence>
<feature type="compositionally biased region" description="Basic and acidic residues" evidence="6">
    <location>
        <begin position="229"/>
        <end position="269"/>
    </location>
</feature>
<evidence type="ECO:0000256" key="5">
    <source>
        <dbReference type="ARBA" id="ARBA00049117"/>
    </source>
</evidence>
<dbReference type="InterPro" id="IPR003495">
    <property type="entry name" value="CobW/HypB/UreG_nucleotide-bd"/>
</dbReference>
<gene>
    <name evidence="8" type="ORF">J0895_05820</name>
</gene>
<dbReference type="InterPro" id="IPR027417">
    <property type="entry name" value="P-loop_NTPase"/>
</dbReference>
<evidence type="ECO:0000313" key="8">
    <source>
        <dbReference type="EMBL" id="MBO0348627.1"/>
    </source>
</evidence>
<proteinExistence type="inferred from homology"/>
<feature type="region of interest" description="Disordered" evidence="6">
    <location>
        <begin position="226"/>
        <end position="276"/>
    </location>
</feature>
<organism evidence="8 9">
    <name type="scientific">Phormidium pseudopriestleyi FRX01</name>
    <dbReference type="NCBI Taxonomy" id="1759528"/>
    <lineage>
        <taxon>Bacteria</taxon>
        <taxon>Bacillati</taxon>
        <taxon>Cyanobacteriota</taxon>
        <taxon>Cyanophyceae</taxon>
        <taxon>Oscillatoriophycideae</taxon>
        <taxon>Oscillatoriales</taxon>
        <taxon>Oscillatoriaceae</taxon>
        <taxon>Phormidium</taxon>
    </lineage>
</organism>
<comment type="similarity">
    <text evidence="4">Belongs to the SIMIBI class G3E GTPase family. ZNG1 subfamily.</text>
</comment>
<keyword evidence="9" id="KW-1185">Reference proteome</keyword>
<dbReference type="InterPro" id="IPR051316">
    <property type="entry name" value="Zinc-reg_GTPase_activator"/>
</dbReference>
<accession>A0ABS3FQK0</accession>
<evidence type="ECO:0000256" key="6">
    <source>
        <dbReference type="SAM" id="MobiDB-lite"/>
    </source>
</evidence>
<keyword evidence="1" id="KW-0547">Nucleotide-binding</keyword>
<feature type="domain" description="CobW C-terminal" evidence="7">
    <location>
        <begin position="283"/>
        <end position="371"/>
    </location>
</feature>
<dbReference type="InterPro" id="IPR036627">
    <property type="entry name" value="CobW-likC_sf"/>
</dbReference>
<evidence type="ECO:0000256" key="3">
    <source>
        <dbReference type="ARBA" id="ARBA00023186"/>
    </source>
</evidence>
<keyword evidence="2" id="KW-0378">Hydrolase</keyword>
<dbReference type="EMBL" id="JAFLQW010000157">
    <property type="protein sequence ID" value="MBO0348627.1"/>
    <property type="molecule type" value="Genomic_DNA"/>
</dbReference>
<evidence type="ECO:0000313" key="9">
    <source>
        <dbReference type="Proteomes" id="UP000664844"/>
    </source>
</evidence>
<dbReference type="RefSeq" id="WP_207087171.1">
    <property type="nucleotide sequence ID" value="NZ_JAFLQW010000157.1"/>
</dbReference>
<dbReference type="PANTHER" id="PTHR13748">
    <property type="entry name" value="COBW-RELATED"/>
    <property type="match status" value="1"/>
</dbReference>
<dbReference type="SUPFAM" id="SSF52540">
    <property type="entry name" value="P-loop containing nucleoside triphosphate hydrolases"/>
    <property type="match status" value="1"/>
</dbReference>
<dbReference type="SMART" id="SM00833">
    <property type="entry name" value="CobW_C"/>
    <property type="match status" value="1"/>
</dbReference>